<gene>
    <name evidence="1" type="ORF">CBYS24578_00013528</name>
</gene>
<protein>
    <submittedName>
        <fullName evidence="1">Uncharacterized protein</fullName>
    </submittedName>
</protein>
<evidence type="ECO:0000313" key="2">
    <source>
        <dbReference type="Proteomes" id="UP000754883"/>
    </source>
</evidence>
<comment type="caution">
    <text evidence="1">The sequence shown here is derived from an EMBL/GenBank/DDBJ whole genome shotgun (WGS) entry which is preliminary data.</text>
</comment>
<dbReference type="AlphaFoldDB" id="A0A9N9UPQ0"/>
<sequence length="470" mass="53548">MSSTDLPPLLRLPLHTIAHILSNVKTIQDLRPIILSHSIFRDALKDNFNSVASAIIMRQVAKEALPFLLALVGSQRLSLSDPAAAKQLLGLAASTCPVALPSLGLSRAEYAYMSSSCSSARTIYRQMASEVKPLHHSYLGPAPKDRQYANHWEKFRISRAVFRYQLMCNLFCHRLCLIRMQEFRPRFDDWDLKRLFFSSFSPWVNEELMCVFVYLRRKVAQAYDDITLHDVSLNHERIEAIPDVNFISQIHWMLCMGLPFLSRIASGGTLRSTGVPQFSTGRSATRAYNPHTILLCSKLVPGQLTLNPPLRDPALPMHAWEKSQILQLDPQRAPQNSPFRAWLGAHFKNSISRTVCCDADTNLWFLGYVLWTSPREAAPPLEEVYETCKRVRVAEPIFPRPGKEWGKDDHLRSRRQRKDIYRAGGEGFWPREGGDWSEIYGLTEAQKKTLEAKWLHEGLTESTRESSGTK</sequence>
<accession>A0A9N9UPQ0</accession>
<dbReference type="Proteomes" id="UP000754883">
    <property type="component" value="Unassembled WGS sequence"/>
</dbReference>
<dbReference type="EMBL" id="CABFNO020001527">
    <property type="protein sequence ID" value="CAG9994618.1"/>
    <property type="molecule type" value="Genomic_DNA"/>
</dbReference>
<evidence type="ECO:0000313" key="1">
    <source>
        <dbReference type="EMBL" id="CAG9994618.1"/>
    </source>
</evidence>
<keyword evidence="2" id="KW-1185">Reference proteome</keyword>
<organism evidence="1 2">
    <name type="scientific">Clonostachys byssicola</name>
    <dbReference type="NCBI Taxonomy" id="160290"/>
    <lineage>
        <taxon>Eukaryota</taxon>
        <taxon>Fungi</taxon>
        <taxon>Dikarya</taxon>
        <taxon>Ascomycota</taxon>
        <taxon>Pezizomycotina</taxon>
        <taxon>Sordariomycetes</taxon>
        <taxon>Hypocreomycetidae</taxon>
        <taxon>Hypocreales</taxon>
        <taxon>Bionectriaceae</taxon>
        <taxon>Clonostachys</taxon>
    </lineage>
</organism>
<dbReference type="OrthoDB" id="5427059at2759"/>
<reference evidence="2" key="1">
    <citation type="submission" date="2019-06" db="EMBL/GenBank/DDBJ databases">
        <authorList>
            <person name="Broberg M."/>
        </authorList>
    </citation>
    <scope>NUCLEOTIDE SEQUENCE [LARGE SCALE GENOMIC DNA]</scope>
</reference>
<reference evidence="1 2" key="2">
    <citation type="submission" date="2021-10" db="EMBL/GenBank/DDBJ databases">
        <authorList>
            <person name="Piombo E."/>
        </authorList>
    </citation>
    <scope>NUCLEOTIDE SEQUENCE [LARGE SCALE GENOMIC DNA]</scope>
</reference>
<proteinExistence type="predicted"/>
<name>A0A9N9UPQ0_9HYPO</name>